<dbReference type="PANTHER" id="PTHR21310:SF15">
    <property type="entry name" value="AMINOGLYCOSIDE PHOSPHOTRANSFERASE DOMAIN-CONTAINING PROTEIN"/>
    <property type="match status" value="1"/>
</dbReference>
<dbReference type="InterPro" id="IPR011009">
    <property type="entry name" value="Kinase-like_dom_sf"/>
</dbReference>
<feature type="domain" description="Aminoglycoside phosphotransferase" evidence="1">
    <location>
        <begin position="34"/>
        <end position="281"/>
    </location>
</feature>
<dbReference type="RefSeq" id="WP_156206205.1">
    <property type="nucleotide sequence ID" value="NZ_WHPN01000271.1"/>
</dbReference>
<dbReference type="Gene3D" id="3.90.1200.10">
    <property type="match status" value="1"/>
</dbReference>
<evidence type="ECO:0000313" key="3">
    <source>
        <dbReference type="Proteomes" id="UP000621266"/>
    </source>
</evidence>
<evidence type="ECO:0000313" key="2">
    <source>
        <dbReference type="EMBL" id="KAF4408512.1"/>
    </source>
</evidence>
<dbReference type="Proteomes" id="UP000621266">
    <property type="component" value="Unassembled WGS sequence"/>
</dbReference>
<keyword evidence="3" id="KW-1185">Reference proteome</keyword>
<comment type="caution">
    <text evidence="2">The sequence shown here is derived from an EMBL/GenBank/DDBJ whole genome shotgun (WGS) entry which is preliminary data.</text>
</comment>
<organism evidence="2 3">
    <name type="scientific">Streptomyces lycii</name>
    <dbReference type="NCBI Taxonomy" id="2654337"/>
    <lineage>
        <taxon>Bacteria</taxon>
        <taxon>Bacillati</taxon>
        <taxon>Actinomycetota</taxon>
        <taxon>Actinomycetes</taxon>
        <taxon>Kitasatosporales</taxon>
        <taxon>Streptomycetaceae</taxon>
        <taxon>Streptomyces</taxon>
    </lineage>
</organism>
<dbReference type="Pfam" id="PF01636">
    <property type="entry name" value="APH"/>
    <property type="match status" value="1"/>
</dbReference>
<accession>A0ABQ7FIQ8</accession>
<proteinExistence type="predicted"/>
<dbReference type="Gene3D" id="3.30.200.20">
    <property type="entry name" value="Phosphorylase Kinase, domain 1"/>
    <property type="match status" value="1"/>
</dbReference>
<dbReference type="PANTHER" id="PTHR21310">
    <property type="entry name" value="AMINOGLYCOSIDE PHOSPHOTRANSFERASE-RELATED-RELATED"/>
    <property type="match status" value="1"/>
</dbReference>
<dbReference type="EMBL" id="WHPN01000271">
    <property type="protein sequence ID" value="KAF4408512.1"/>
    <property type="molecule type" value="Genomic_DNA"/>
</dbReference>
<dbReference type="SUPFAM" id="SSF56112">
    <property type="entry name" value="Protein kinase-like (PK-like)"/>
    <property type="match status" value="1"/>
</dbReference>
<name>A0ABQ7FIQ8_9ACTN</name>
<dbReference type="InterPro" id="IPR002575">
    <property type="entry name" value="Aminoglycoside_PTrfase"/>
</dbReference>
<evidence type="ECO:0000259" key="1">
    <source>
        <dbReference type="Pfam" id="PF01636"/>
    </source>
</evidence>
<reference evidence="2 3" key="1">
    <citation type="submission" date="2019-10" db="EMBL/GenBank/DDBJ databases">
        <title>Streptomyces tenebrisbrunneis sp.nov., an endogenous actinomycete isolated from of Lycium ruthenicum.</title>
        <authorList>
            <person name="Ma L."/>
        </authorList>
    </citation>
    <scope>NUCLEOTIDE SEQUENCE [LARGE SCALE GENOMIC DNA]</scope>
    <source>
        <strain evidence="2 3">TRM 66187</strain>
    </source>
</reference>
<dbReference type="InterPro" id="IPR051678">
    <property type="entry name" value="AGP_Transferase"/>
</dbReference>
<gene>
    <name evidence="2" type="ORF">GCU69_13835</name>
</gene>
<protein>
    <submittedName>
        <fullName evidence="2">Phosphotransferase</fullName>
    </submittedName>
</protein>
<sequence length="328" mass="36521">MESITKNRQPPEVLRAMTERAYGAGRIPAGDGWVSELGHGWFNVAYRIRLRDGAEVVLKIAPPPAVEVMTYERGAMSVELAVLDLLRTRTTVPVPAVDFADRSRELCDADYFFMPYIDADNLAVIAETLPTAERAALMEQLGAANREINSIRGPHFGPLAGPGHAGWRQAFTAMTEDVLADGERRGVDIGWDYHTVRAAVAEHAGSLDEVTEPRLVEWDLWNGNVMVRDGRIVCIIDHERAFYGDPLIEAGFAGTQLAAFGDPAPFMRGYGHGRLTGTEQTRRRLYCLHLLLIMVIETVYRGHTDTGQYDWARSRLDEAMALLGRTRR</sequence>